<evidence type="ECO:0000313" key="2">
    <source>
        <dbReference type="Proteomes" id="UP001272242"/>
    </source>
</evidence>
<accession>A0ABU5EVE7</accession>
<sequence>MTLKELCQQHALPYRRCHYAVITGKVRGARLRGRCWAMSEADVPALRAYLSNKTHKKIPGGTCPSS</sequence>
<proteinExistence type="predicted"/>
<comment type="caution">
    <text evidence="1">The sequence shown here is derived from an EMBL/GenBank/DDBJ whole genome shotgun (WGS) entry which is preliminary data.</text>
</comment>
<dbReference type="EMBL" id="JAXBLV010000033">
    <property type="protein sequence ID" value="MDY3558437.1"/>
    <property type="molecule type" value="Genomic_DNA"/>
</dbReference>
<protein>
    <recommendedName>
        <fullName evidence="3">DNA-binding protein</fullName>
    </recommendedName>
</protein>
<dbReference type="Proteomes" id="UP001272242">
    <property type="component" value="Unassembled WGS sequence"/>
</dbReference>
<evidence type="ECO:0000313" key="1">
    <source>
        <dbReference type="EMBL" id="MDY3558437.1"/>
    </source>
</evidence>
<name>A0ABU5EVE7_9BACT</name>
<organism evidence="1 2">
    <name type="scientific">Gemmata algarum</name>
    <dbReference type="NCBI Taxonomy" id="2975278"/>
    <lineage>
        <taxon>Bacteria</taxon>
        <taxon>Pseudomonadati</taxon>
        <taxon>Planctomycetota</taxon>
        <taxon>Planctomycetia</taxon>
        <taxon>Gemmatales</taxon>
        <taxon>Gemmataceae</taxon>
        <taxon>Gemmata</taxon>
    </lineage>
</organism>
<reference evidence="2" key="1">
    <citation type="journal article" date="2023" name="Mar. Drugs">
        <title>Gemmata algarum, a Novel Planctomycete Isolated from an Algal Mat, Displays Antimicrobial Activity.</title>
        <authorList>
            <person name="Kumar G."/>
            <person name="Kallscheuer N."/>
            <person name="Kashif M."/>
            <person name="Ahamad S."/>
            <person name="Jagadeeshwari U."/>
            <person name="Pannikurungottu S."/>
            <person name="Haufschild T."/>
            <person name="Kabuu M."/>
            <person name="Sasikala C."/>
            <person name="Jogler C."/>
            <person name="Ramana C."/>
        </authorList>
    </citation>
    <scope>NUCLEOTIDE SEQUENCE [LARGE SCALE GENOMIC DNA]</scope>
    <source>
        <strain evidence="2">JC673</strain>
    </source>
</reference>
<dbReference type="RefSeq" id="WP_320685361.1">
    <property type="nucleotide sequence ID" value="NZ_JAXBLV010000033.1"/>
</dbReference>
<gene>
    <name evidence="1" type="ORF">R5W23_005552</name>
</gene>
<keyword evidence="2" id="KW-1185">Reference proteome</keyword>
<evidence type="ECO:0008006" key="3">
    <source>
        <dbReference type="Google" id="ProtNLM"/>
    </source>
</evidence>